<reference evidence="1 2" key="1">
    <citation type="journal article" date="2017" name="Curr. Biol.">
        <title>The Evolution of Venom by Co-option of Single-Copy Genes.</title>
        <authorList>
            <person name="Martinson E.O."/>
            <person name="Mrinalini"/>
            <person name="Kelkar Y.D."/>
            <person name="Chang C.H."/>
            <person name="Werren J.H."/>
        </authorList>
    </citation>
    <scope>NUCLEOTIDE SEQUENCE [LARGE SCALE GENOMIC DNA]</scope>
    <source>
        <strain evidence="1 2">Alberta</strain>
        <tissue evidence="1">Whole body</tissue>
    </source>
</reference>
<keyword evidence="2" id="KW-1185">Reference proteome</keyword>
<dbReference type="EMBL" id="NNAY01002578">
    <property type="protein sequence ID" value="OXU21008.1"/>
    <property type="molecule type" value="Genomic_DNA"/>
</dbReference>
<gene>
    <name evidence="1" type="ORF">TSAR_014341</name>
</gene>
<evidence type="ECO:0000313" key="2">
    <source>
        <dbReference type="Proteomes" id="UP000215335"/>
    </source>
</evidence>
<evidence type="ECO:0000313" key="1">
    <source>
        <dbReference type="EMBL" id="OXU21008.1"/>
    </source>
</evidence>
<protein>
    <submittedName>
        <fullName evidence="1">Uncharacterized protein</fullName>
    </submittedName>
</protein>
<dbReference type="AlphaFoldDB" id="A0A232ERM3"/>
<dbReference type="Proteomes" id="UP000215335">
    <property type="component" value="Unassembled WGS sequence"/>
</dbReference>
<proteinExistence type="predicted"/>
<comment type="caution">
    <text evidence="1">The sequence shown here is derived from an EMBL/GenBank/DDBJ whole genome shotgun (WGS) entry which is preliminary data.</text>
</comment>
<accession>A0A232ERM3</accession>
<name>A0A232ERM3_9HYME</name>
<sequence length="37" mass="4189">MSRTSRNCLPPPTGIVLTTDVVTIKRNNENYAIFPIR</sequence>
<organism evidence="1 2">
    <name type="scientific">Trichomalopsis sarcophagae</name>
    <dbReference type="NCBI Taxonomy" id="543379"/>
    <lineage>
        <taxon>Eukaryota</taxon>
        <taxon>Metazoa</taxon>
        <taxon>Ecdysozoa</taxon>
        <taxon>Arthropoda</taxon>
        <taxon>Hexapoda</taxon>
        <taxon>Insecta</taxon>
        <taxon>Pterygota</taxon>
        <taxon>Neoptera</taxon>
        <taxon>Endopterygota</taxon>
        <taxon>Hymenoptera</taxon>
        <taxon>Apocrita</taxon>
        <taxon>Proctotrupomorpha</taxon>
        <taxon>Chalcidoidea</taxon>
        <taxon>Pteromalidae</taxon>
        <taxon>Pteromalinae</taxon>
        <taxon>Trichomalopsis</taxon>
    </lineage>
</organism>